<name>A0A9D1L7J0_9FIRM</name>
<dbReference type="AlphaFoldDB" id="A0A9D1L7J0"/>
<evidence type="ECO:0000313" key="2">
    <source>
        <dbReference type="EMBL" id="HIU27050.1"/>
    </source>
</evidence>
<evidence type="ECO:0000256" key="1">
    <source>
        <dbReference type="ARBA" id="ARBA00004196"/>
    </source>
</evidence>
<comment type="subcellular location">
    <subcellularLocation>
        <location evidence="1">Cell envelope</location>
    </subcellularLocation>
</comment>
<dbReference type="InterPro" id="IPR042229">
    <property type="entry name" value="Listeria/Bacterioides_rpt_sf"/>
</dbReference>
<dbReference type="GO" id="GO:0030313">
    <property type="term" value="C:cell envelope"/>
    <property type="evidence" value="ECO:0007669"/>
    <property type="project" value="UniProtKB-SubCell"/>
</dbReference>
<gene>
    <name evidence="2" type="ORF">IAD16_01555</name>
</gene>
<sequence length="113" mass="12416">MYFLNKHAHISCRPCCCGTRWLKVFRIPSDETFTVTYIANGGTGQFVDRGLPDGSFYTVKSADQTGITRAGYTLIGWNTQPDGSGEAFKAGVGLNIRENLTLYAQWEPDGTQG</sequence>
<reference evidence="2" key="2">
    <citation type="journal article" date="2021" name="PeerJ">
        <title>Extensive microbial diversity within the chicken gut microbiome revealed by metagenomics and culture.</title>
        <authorList>
            <person name="Gilroy R."/>
            <person name="Ravi A."/>
            <person name="Getino M."/>
            <person name="Pursley I."/>
            <person name="Horton D.L."/>
            <person name="Alikhan N.F."/>
            <person name="Baker D."/>
            <person name="Gharbi K."/>
            <person name="Hall N."/>
            <person name="Watson M."/>
            <person name="Adriaenssens E.M."/>
            <person name="Foster-Nyarko E."/>
            <person name="Jarju S."/>
            <person name="Secka A."/>
            <person name="Antonio M."/>
            <person name="Oren A."/>
            <person name="Chaudhuri R.R."/>
            <person name="La Ragione R."/>
            <person name="Hildebrand F."/>
            <person name="Pallen M.J."/>
        </authorList>
    </citation>
    <scope>NUCLEOTIDE SEQUENCE</scope>
    <source>
        <strain evidence="2">11300</strain>
    </source>
</reference>
<dbReference type="InterPro" id="IPR013378">
    <property type="entry name" value="InlB-like_B-rpt"/>
</dbReference>
<proteinExistence type="predicted"/>
<dbReference type="EMBL" id="DVMO01000024">
    <property type="protein sequence ID" value="HIU27050.1"/>
    <property type="molecule type" value="Genomic_DNA"/>
</dbReference>
<evidence type="ECO:0000313" key="3">
    <source>
        <dbReference type="Proteomes" id="UP000824091"/>
    </source>
</evidence>
<dbReference type="Gene3D" id="2.60.40.4270">
    <property type="entry name" value="Listeria-Bacteroides repeat domain"/>
    <property type="match status" value="1"/>
</dbReference>
<organism evidence="2 3">
    <name type="scientific">Candidatus Fimisoma avicola</name>
    <dbReference type="NCBI Taxonomy" id="2840826"/>
    <lineage>
        <taxon>Bacteria</taxon>
        <taxon>Bacillati</taxon>
        <taxon>Bacillota</taxon>
        <taxon>Clostridia</taxon>
        <taxon>Eubacteriales</taxon>
        <taxon>Candidatus Fimisoma</taxon>
    </lineage>
</organism>
<accession>A0A9D1L7J0</accession>
<dbReference type="NCBIfam" id="TIGR02543">
    <property type="entry name" value="List_Bact_rpt"/>
    <property type="match status" value="1"/>
</dbReference>
<dbReference type="Pfam" id="PF09479">
    <property type="entry name" value="Flg_new"/>
    <property type="match status" value="1"/>
</dbReference>
<reference evidence="2" key="1">
    <citation type="submission" date="2020-10" db="EMBL/GenBank/DDBJ databases">
        <authorList>
            <person name="Gilroy R."/>
        </authorList>
    </citation>
    <scope>NUCLEOTIDE SEQUENCE</scope>
    <source>
        <strain evidence="2">11300</strain>
    </source>
</reference>
<protein>
    <submittedName>
        <fullName evidence="2">InlB B-repeat-containing protein</fullName>
    </submittedName>
</protein>
<comment type="caution">
    <text evidence="2">The sequence shown here is derived from an EMBL/GenBank/DDBJ whole genome shotgun (WGS) entry which is preliminary data.</text>
</comment>
<dbReference type="Proteomes" id="UP000824091">
    <property type="component" value="Unassembled WGS sequence"/>
</dbReference>